<dbReference type="InterPro" id="IPR009057">
    <property type="entry name" value="Homeodomain-like_sf"/>
</dbReference>
<name>A0A1G7SSB2_9RHOB</name>
<proteinExistence type="predicted"/>
<keyword evidence="1 2" id="KW-0238">DNA-binding</keyword>
<dbReference type="Pfam" id="PF00440">
    <property type="entry name" value="TetR_N"/>
    <property type="match status" value="1"/>
</dbReference>
<dbReference type="PANTHER" id="PTHR43479:SF11">
    <property type="entry name" value="ACREF_ENVCD OPERON REPRESSOR-RELATED"/>
    <property type="match status" value="1"/>
</dbReference>
<sequence>MDRRVRRTRNRLVEAMVHCAGNGDWDAVSIQQICDAADVARSTFYLHFQNKAELLDYAFASLGEEMRNTPASRSLDADGALGVLPVLFSFMVEKDHGFLFSRRRPSVATLLIGWRLKAVITEMIAEEIAESDRFRATPLPVIDFIAAGVFAAIDSWYQRNEKPSVNGVIAGLDGMILRLLVPENG</sequence>
<feature type="domain" description="HTH tetR-type" evidence="3">
    <location>
        <begin position="6"/>
        <end position="66"/>
    </location>
</feature>
<evidence type="ECO:0000313" key="5">
    <source>
        <dbReference type="Proteomes" id="UP000182284"/>
    </source>
</evidence>
<evidence type="ECO:0000259" key="3">
    <source>
        <dbReference type="PROSITE" id="PS50977"/>
    </source>
</evidence>
<accession>A0A1G7SSB2</accession>
<organism evidence="4 5">
    <name type="scientific">Celeribacter baekdonensis</name>
    <dbReference type="NCBI Taxonomy" id="875171"/>
    <lineage>
        <taxon>Bacteria</taxon>
        <taxon>Pseudomonadati</taxon>
        <taxon>Pseudomonadota</taxon>
        <taxon>Alphaproteobacteria</taxon>
        <taxon>Rhodobacterales</taxon>
        <taxon>Roseobacteraceae</taxon>
        <taxon>Celeribacter</taxon>
    </lineage>
</organism>
<dbReference type="InterPro" id="IPR050624">
    <property type="entry name" value="HTH-type_Tx_Regulator"/>
</dbReference>
<dbReference type="AlphaFoldDB" id="A0A1G7SSB2"/>
<evidence type="ECO:0000313" key="4">
    <source>
        <dbReference type="EMBL" id="SDG25664.1"/>
    </source>
</evidence>
<reference evidence="4 5" key="1">
    <citation type="submission" date="2016-10" db="EMBL/GenBank/DDBJ databases">
        <authorList>
            <person name="de Groot N.N."/>
        </authorList>
    </citation>
    <scope>NUCLEOTIDE SEQUENCE [LARGE SCALE GENOMIC DNA]</scope>
    <source>
        <strain evidence="4 5">DSM 27375</strain>
    </source>
</reference>
<dbReference type="SUPFAM" id="SSF46689">
    <property type="entry name" value="Homeodomain-like"/>
    <property type="match status" value="1"/>
</dbReference>
<gene>
    <name evidence="4" type="ORF">SAMN04488117_1158</name>
</gene>
<dbReference type="PANTHER" id="PTHR43479">
    <property type="entry name" value="ACREF/ENVCD OPERON REPRESSOR-RELATED"/>
    <property type="match status" value="1"/>
</dbReference>
<dbReference type="RefSeq" id="WP_083351893.1">
    <property type="nucleotide sequence ID" value="NZ_FNBL01000015.1"/>
</dbReference>
<feature type="DNA-binding region" description="H-T-H motif" evidence="2">
    <location>
        <begin position="29"/>
        <end position="48"/>
    </location>
</feature>
<dbReference type="Proteomes" id="UP000182284">
    <property type="component" value="Unassembled WGS sequence"/>
</dbReference>
<evidence type="ECO:0000256" key="2">
    <source>
        <dbReference type="PROSITE-ProRule" id="PRU00335"/>
    </source>
</evidence>
<dbReference type="PROSITE" id="PS50977">
    <property type="entry name" value="HTH_TETR_2"/>
    <property type="match status" value="1"/>
</dbReference>
<dbReference type="OrthoDB" id="9811084at2"/>
<dbReference type="EMBL" id="FNBL01000015">
    <property type="protein sequence ID" value="SDG25664.1"/>
    <property type="molecule type" value="Genomic_DNA"/>
</dbReference>
<dbReference type="Gene3D" id="1.10.357.10">
    <property type="entry name" value="Tetracycline Repressor, domain 2"/>
    <property type="match status" value="1"/>
</dbReference>
<dbReference type="InterPro" id="IPR001647">
    <property type="entry name" value="HTH_TetR"/>
</dbReference>
<evidence type="ECO:0000256" key="1">
    <source>
        <dbReference type="ARBA" id="ARBA00023125"/>
    </source>
</evidence>
<dbReference type="GO" id="GO:0003677">
    <property type="term" value="F:DNA binding"/>
    <property type="evidence" value="ECO:0007669"/>
    <property type="project" value="UniProtKB-UniRule"/>
</dbReference>
<protein>
    <submittedName>
        <fullName evidence="4">Transcriptional regulator, TetR family</fullName>
    </submittedName>
</protein>